<proteinExistence type="predicted"/>
<gene>
    <name evidence="1" type="ORF">RRF57_012230</name>
</gene>
<dbReference type="AlphaFoldDB" id="A0AAN7ZEL1"/>
<evidence type="ECO:0000313" key="2">
    <source>
        <dbReference type="Proteomes" id="UP001305414"/>
    </source>
</evidence>
<sequence>MQIWHGSTDSTFVLRNYQGEIKQWIAVFHLIQTVISTVQNFPKQGYTTSNHGFGCKESTPKA</sequence>
<name>A0AAN7ZEL1_9PEZI</name>
<dbReference type="Proteomes" id="UP001305414">
    <property type="component" value="Unassembled WGS sequence"/>
</dbReference>
<dbReference type="EMBL" id="JAWHQM010000071">
    <property type="protein sequence ID" value="KAK5636518.1"/>
    <property type="molecule type" value="Genomic_DNA"/>
</dbReference>
<evidence type="ECO:0000313" key="1">
    <source>
        <dbReference type="EMBL" id="KAK5636518.1"/>
    </source>
</evidence>
<reference evidence="1 2" key="1">
    <citation type="submission" date="2023-10" db="EMBL/GenBank/DDBJ databases">
        <title>Draft genome sequence of Xylaria bambusicola isolate GMP-LS, the root and basal stem rot pathogen of sugarcane in Indonesia.</title>
        <authorList>
            <person name="Selvaraj P."/>
            <person name="Muralishankar V."/>
            <person name="Muruganantham S."/>
            <person name="Sp S."/>
            <person name="Haryani S."/>
            <person name="Lau K.J.X."/>
            <person name="Naqvi N.I."/>
        </authorList>
    </citation>
    <scope>NUCLEOTIDE SEQUENCE [LARGE SCALE GENOMIC DNA]</scope>
    <source>
        <strain evidence="1">GMP-LS</strain>
    </source>
</reference>
<keyword evidence="2" id="KW-1185">Reference proteome</keyword>
<comment type="caution">
    <text evidence="1">The sequence shown here is derived from an EMBL/GenBank/DDBJ whole genome shotgun (WGS) entry which is preliminary data.</text>
</comment>
<organism evidence="1 2">
    <name type="scientific">Xylaria bambusicola</name>
    <dbReference type="NCBI Taxonomy" id="326684"/>
    <lineage>
        <taxon>Eukaryota</taxon>
        <taxon>Fungi</taxon>
        <taxon>Dikarya</taxon>
        <taxon>Ascomycota</taxon>
        <taxon>Pezizomycotina</taxon>
        <taxon>Sordariomycetes</taxon>
        <taxon>Xylariomycetidae</taxon>
        <taxon>Xylariales</taxon>
        <taxon>Xylariaceae</taxon>
        <taxon>Xylaria</taxon>
    </lineage>
</organism>
<protein>
    <submittedName>
        <fullName evidence="1">Uncharacterized protein</fullName>
    </submittedName>
</protein>
<accession>A0AAN7ZEL1</accession>